<accession>A0A0A8ZNX9</accession>
<proteinExistence type="predicted"/>
<protein>
    <submittedName>
        <fullName evidence="1">Uncharacterized protein</fullName>
    </submittedName>
</protein>
<reference evidence="1" key="2">
    <citation type="journal article" date="2015" name="Data Brief">
        <title>Shoot transcriptome of the giant reed, Arundo donax.</title>
        <authorList>
            <person name="Barrero R.A."/>
            <person name="Guerrero F.D."/>
            <person name="Moolhuijzen P."/>
            <person name="Goolsby J.A."/>
            <person name="Tidwell J."/>
            <person name="Bellgard S.E."/>
            <person name="Bellgard M.I."/>
        </authorList>
    </citation>
    <scope>NUCLEOTIDE SEQUENCE</scope>
    <source>
        <tissue evidence="1">Shoot tissue taken approximately 20 cm above the soil surface</tissue>
    </source>
</reference>
<evidence type="ECO:0000313" key="1">
    <source>
        <dbReference type="EMBL" id="JAD39408.1"/>
    </source>
</evidence>
<dbReference type="EMBL" id="GBRH01258487">
    <property type="protein sequence ID" value="JAD39408.1"/>
    <property type="molecule type" value="Transcribed_RNA"/>
</dbReference>
<dbReference type="AlphaFoldDB" id="A0A0A8ZNX9"/>
<name>A0A0A8ZNX9_ARUDO</name>
<organism evidence="1">
    <name type="scientific">Arundo donax</name>
    <name type="common">Giant reed</name>
    <name type="synonym">Donax arundinaceus</name>
    <dbReference type="NCBI Taxonomy" id="35708"/>
    <lineage>
        <taxon>Eukaryota</taxon>
        <taxon>Viridiplantae</taxon>
        <taxon>Streptophyta</taxon>
        <taxon>Embryophyta</taxon>
        <taxon>Tracheophyta</taxon>
        <taxon>Spermatophyta</taxon>
        <taxon>Magnoliopsida</taxon>
        <taxon>Liliopsida</taxon>
        <taxon>Poales</taxon>
        <taxon>Poaceae</taxon>
        <taxon>PACMAD clade</taxon>
        <taxon>Arundinoideae</taxon>
        <taxon>Arundineae</taxon>
        <taxon>Arundo</taxon>
    </lineage>
</organism>
<sequence length="22" mass="2410">MALRIGCCARSLTSTCLLRRQG</sequence>
<reference evidence="1" key="1">
    <citation type="submission" date="2014-09" db="EMBL/GenBank/DDBJ databases">
        <authorList>
            <person name="Magalhaes I.L.F."/>
            <person name="Oliveira U."/>
            <person name="Santos F.R."/>
            <person name="Vidigal T.H.D.A."/>
            <person name="Brescovit A.D."/>
            <person name="Santos A.J."/>
        </authorList>
    </citation>
    <scope>NUCLEOTIDE SEQUENCE</scope>
    <source>
        <tissue evidence="1">Shoot tissue taken approximately 20 cm above the soil surface</tissue>
    </source>
</reference>